<dbReference type="GO" id="GO:1990281">
    <property type="term" value="C:efflux pump complex"/>
    <property type="evidence" value="ECO:0007669"/>
    <property type="project" value="TreeGrafter"/>
</dbReference>
<dbReference type="Gene3D" id="2.40.50.100">
    <property type="match status" value="1"/>
</dbReference>
<dbReference type="InterPro" id="IPR058648">
    <property type="entry name" value="HH_CzcB-like"/>
</dbReference>
<dbReference type="InterPro" id="IPR006143">
    <property type="entry name" value="RND_pump_MFP"/>
</dbReference>
<dbReference type="InterPro" id="IPR058792">
    <property type="entry name" value="Beta-barrel_RND_2"/>
</dbReference>
<feature type="domain" description="CzcB-like barrel-sandwich hybrid" evidence="4">
    <location>
        <begin position="101"/>
        <end position="218"/>
    </location>
</feature>
<dbReference type="PANTHER" id="PTHR30469:SF15">
    <property type="entry name" value="HLYD FAMILY OF SECRETION PROTEINS"/>
    <property type="match status" value="1"/>
</dbReference>
<keyword evidence="7" id="KW-1185">Reference proteome</keyword>
<dbReference type="InterPro" id="IPR058637">
    <property type="entry name" value="YknX-like_C"/>
</dbReference>
<evidence type="ECO:0000313" key="6">
    <source>
        <dbReference type="EMBL" id="EZH71431.1"/>
    </source>
</evidence>
<feature type="domain" description="CusB-like beta-barrel" evidence="3">
    <location>
        <begin position="233"/>
        <end position="305"/>
    </location>
</feature>
<evidence type="ECO:0000259" key="2">
    <source>
        <dbReference type="Pfam" id="PF25893"/>
    </source>
</evidence>
<accession>A0A023BN55</accession>
<feature type="domain" description="YknX-like C-terminal permuted SH3-like" evidence="5">
    <location>
        <begin position="342"/>
        <end position="386"/>
    </location>
</feature>
<evidence type="ECO:0000259" key="5">
    <source>
        <dbReference type="Pfam" id="PF25989"/>
    </source>
</evidence>
<feature type="domain" description="CzcB-like alpha-helical hairpin" evidence="2">
    <location>
        <begin position="136"/>
        <end position="192"/>
    </location>
</feature>
<dbReference type="NCBIfam" id="TIGR01730">
    <property type="entry name" value="RND_mfp"/>
    <property type="match status" value="1"/>
</dbReference>
<evidence type="ECO:0000256" key="1">
    <source>
        <dbReference type="ARBA" id="ARBA00009477"/>
    </source>
</evidence>
<dbReference type="Pfam" id="PF25989">
    <property type="entry name" value="YknX_C"/>
    <property type="match status" value="1"/>
</dbReference>
<dbReference type="Pfam" id="PF25954">
    <property type="entry name" value="Beta-barrel_RND_2"/>
    <property type="match status" value="1"/>
</dbReference>
<dbReference type="PANTHER" id="PTHR30469">
    <property type="entry name" value="MULTIDRUG RESISTANCE PROTEIN MDTA"/>
    <property type="match status" value="1"/>
</dbReference>
<evidence type="ECO:0000259" key="3">
    <source>
        <dbReference type="Pfam" id="PF25954"/>
    </source>
</evidence>
<comment type="caution">
    <text evidence="6">The sequence shown here is derived from an EMBL/GenBank/DDBJ whole genome shotgun (WGS) entry which is preliminary data.</text>
</comment>
<proteinExistence type="inferred from homology"/>
<dbReference type="AlphaFoldDB" id="A0A023BN55"/>
<dbReference type="GO" id="GO:0015562">
    <property type="term" value="F:efflux transmembrane transporter activity"/>
    <property type="evidence" value="ECO:0007669"/>
    <property type="project" value="TreeGrafter"/>
</dbReference>
<dbReference type="eggNOG" id="COG0845">
    <property type="taxonomic scope" value="Bacteria"/>
</dbReference>
<dbReference type="PROSITE" id="PS51257">
    <property type="entry name" value="PROKAR_LIPOPROTEIN"/>
    <property type="match status" value="1"/>
</dbReference>
<dbReference type="Gene3D" id="2.40.30.170">
    <property type="match status" value="1"/>
</dbReference>
<dbReference type="STRING" id="1317122.ATO12_07485"/>
<dbReference type="RefSeq" id="WP_034247339.1">
    <property type="nucleotide sequence ID" value="NZ_AQRA01000016.1"/>
</dbReference>
<protein>
    <submittedName>
        <fullName evidence="6">RND transporter</fullName>
    </submittedName>
</protein>
<dbReference type="Gene3D" id="1.10.287.470">
    <property type="entry name" value="Helix hairpin bin"/>
    <property type="match status" value="1"/>
</dbReference>
<reference evidence="6 7" key="1">
    <citation type="submission" date="2014-04" db="EMBL/GenBank/DDBJ databases">
        <title>Aquimarina sp. 22II-S11-z7 Genome Sequencing.</title>
        <authorList>
            <person name="Lai Q."/>
        </authorList>
    </citation>
    <scope>NUCLEOTIDE SEQUENCE [LARGE SCALE GENOMIC DNA]</scope>
    <source>
        <strain evidence="6 7">22II-S11-z7</strain>
    </source>
</reference>
<dbReference type="Proteomes" id="UP000023541">
    <property type="component" value="Unassembled WGS sequence"/>
</dbReference>
<sequence>MKKVLSILSISLLIISCGQNNTKSIDKIIEDGNLQALRAKRTEIVAEQQAVADQLKQLDEAIASLDSVKKLPLVTTIMAKDTLFNHFLELQGNVETKKNIVLYPEMGGILTRVYVKEGQKVSKGQLLARIDDGGLSQQLSQVEVQAQLAKTTFDRQKRLWDQKIGSEIQYLEAKTNFEAQQNVVNQIKRQLAKTTVTAPFSGVIDDVITEQGSVVSPGQSALIRIVNLNDMYIETEVPERYIPNITKGKDVEVYFPILGKTINTKVRQVGNYINPNNRSFMVEVGIPSNGGTIKPNLTAKVKINDYTNEKAILIPQSIISENAEGDQYTYVTLDKNSENIAEAKRVIIKTGKTQGDLIEITEGLTSGDAIISEGARSVKDGQKVKILN</sequence>
<gene>
    <name evidence="6" type="ORF">ATO12_07485</name>
</gene>
<comment type="similarity">
    <text evidence="1">Belongs to the membrane fusion protein (MFP) (TC 8.A.1) family.</text>
</comment>
<dbReference type="EMBL" id="AQRA01000016">
    <property type="protein sequence ID" value="EZH71431.1"/>
    <property type="molecule type" value="Genomic_DNA"/>
</dbReference>
<evidence type="ECO:0000259" key="4">
    <source>
        <dbReference type="Pfam" id="PF25973"/>
    </source>
</evidence>
<dbReference type="OrthoDB" id="9806939at2"/>
<dbReference type="Pfam" id="PF25893">
    <property type="entry name" value="HH_CzcB"/>
    <property type="match status" value="1"/>
</dbReference>
<dbReference type="Pfam" id="PF25973">
    <property type="entry name" value="BSH_CzcB"/>
    <property type="match status" value="1"/>
</dbReference>
<dbReference type="SUPFAM" id="SSF111369">
    <property type="entry name" value="HlyD-like secretion proteins"/>
    <property type="match status" value="1"/>
</dbReference>
<dbReference type="Gene3D" id="2.40.420.20">
    <property type="match status" value="1"/>
</dbReference>
<name>A0A023BN55_9FLAO</name>
<organism evidence="6 7">
    <name type="scientific">Aquimarina atlantica</name>
    <dbReference type="NCBI Taxonomy" id="1317122"/>
    <lineage>
        <taxon>Bacteria</taxon>
        <taxon>Pseudomonadati</taxon>
        <taxon>Bacteroidota</taxon>
        <taxon>Flavobacteriia</taxon>
        <taxon>Flavobacteriales</taxon>
        <taxon>Flavobacteriaceae</taxon>
        <taxon>Aquimarina</taxon>
    </lineage>
</organism>
<evidence type="ECO:0000313" key="7">
    <source>
        <dbReference type="Proteomes" id="UP000023541"/>
    </source>
</evidence>
<dbReference type="InterPro" id="IPR058647">
    <property type="entry name" value="BSH_CzcB-like"/>
</dbReference>